<dbReference type="Proteomes" id="UP000298061">
    <property type="component" value="Unassembled WGS sequence"/>
</dbReference>
<dbReference type="AlphaFoldDB" id="A0A4Z0A122"/>
<sequence length="513" mass="58009">MLATSPPTYYYATTAISPHVRGHIMAVSHPNHNHVAPTPVTLYDGLSQQQARFCVRSSPNVPQQQAQFYVRSPPNVAQQQAQFYVRSPPNVAQQQAQFYQAHFSVRSPPNVPQQQYSFRNDSPSDTSAARISRDPDPYEPWMSVYRSRVATTDALTPQASESERIAALSLLAGEFQVLSTVTALVRRRSNVLTLMNRLPTEILTYIFAILTDVDPPKRISFSSGERIERVYYRRLGWIRVTHVCSSWRQQALANFRLWTNIDAEHTPVWMDEVILRSRQMPLAFSLDIDKFHYNQWNEVRNVVERVLSPAFSLRLSRFHFKIWFEGEMDSLLKMLVNPAPLLEELELRTESPMVSSRDLSTIFASSMPRLRRLALEGWAPSFEDLPYLRNLTSLEIVNARKSSSRPVLVADCLDVLTHSPLLESLILKGIFKSTETTNCARAPVALDRLSMLGLQSTIPELVTFLRGLRVPATSAVEIDFAPSPDGLADLLPLLAPFATADIDRLAITYAKRG</sequence>
<feature type="region of interest" description="Disordered" evidence="1">
    <location>
        <begin position="108"/>
        <end position="135"/>
    </location>
</feature>
<dbReference type="EMBL" id="SFCI01000381">
    <property type="protein sequence ID" value="TFY80164.1"/>
    <property type="molecule type" value="Genomic_DNA"/>
</dbReference>
<feature type="domain" description="F-box" evidence="2">
    <location>
        <begin position="196"/>
        <end position="262"/>
    </location>
</feature>
<accession>A0A4Z0A122</accession>
<dbReference type="Gene3D" id="3.80.10.10">
    <property type="entry name" value="Ribonuclease Inhibitor"/>
    <property type="match status" value="1"/>
</dbReference>
<keyword evidence="4" id="KW-1185">Reference proteome</keyword>
<organism evidence="3 4">
    <name type="scientific">Hericium alpestre</name>
    <dbReference type="NCBI Taxonomy" id="135208"/>
    <lineage>
        <taxon>Eukaryota</taxon>
        <taxon>Fungi</taxon>
        <taxon>Dikarya</taxon>
        <taxon>Basidiomycota</taxon>
        <taxon>Agaricomycotina</taxon>
        <taxon>Agaricomycetes</taxon>
        <taxon>Russulales</taxon>
        <taxon>Hericiaceae</taxon>
        <taxon>Hericium</taxon>
    </lineage>
</organism>
<name>A0A4Z0A122_9AGAM</name>
<reference evidence="3 4" key="1">
    <citation type="submission" date="2019-02" db="EMBL/GenBank/DDBJ databases">
        <title>Genome sequencing of the rare red list fungi Hericium alpestre (H. flagellum).</title>
        <authorList>
            <person name="Buettner E."/>
            <person name="Kellner H."/>
        </authorList>
    </citation>
    <scope>NUCLEOTIDE SEQUENCE [LARGE SCALE GENOMIC DNA]</scope>
    <source>
        <strain evidence="3 4">DSM 108284</strain>
    </source>
</reference>
<dbReference type="InterPro" id="IPR032675">
    <property type="entry name" value="LRR_dom_sf"/>
</dbReference>
<proteinExistence type="predicted"/>
<dbReference type="InterPro" id="IPR001810">
    <property type="entry name" value="F-box_dom"/>
</dbReference>
<evidence type="ECO:0000256" key="1">
    <source>
        <dbReference type="SAM" id="MobiDB-lite"/>
    </source>
</evidence>
<feature type="compositionally biased region" description="Polar residues" evidence="1">
    <location>
        <begin position="112"/>
        <end position="129"/>
    </location>
</feature>
<dbReference type="Pfam" id="PF12937">
    <property type="entry name" value="F-box-like"/>
    <property type="match status" value="1"/>
</dbReference>
<protein>
    <recommendedName>
        <fullName evidence="2">F-box domain-containing protein</fullName>
    </recommendedName>
</protein>
<dbReference type="Gene3D" id="1.20.1280.50">
    <property type="match status" value="1"/>
</dbReference>
<evidence type="ECO:0000259" key="2">
    <source>
        <dbReference type="Pfam" id="PF12937"/>
    </source>
</evidence>
<dbReference type="OrthoDB" id="3053652at2759"/>
<evidence type="ECO:0000313" key="4">
    <source>
        <dbReference type="Proteomes" id="UP000298061"/>
    </source>
</evidence>
<evidence type="ECO:0000313" key="3">
    <source>
        <dbReference type="EMBL" id="TFY80164.1"/>
    </source>
</evidence>
<comment type="caution">
    <text evidence="3">The sequence shown here is derived from an EMBL/GenBank/DDBJ whole genome shotgun (WGS) entry which is preliminary data.</text>
</comment>
<feature type="non-terminal residue" evidence="3">
    <location>
        <position position="513"/>
    </location>
</feature>
<gene>
    <name evidence="3" type="ORF">EWM64_g3846</name>
</gene>